<dbReference type="InterPro" id="IPR005135">
    <property type="entry name" value="Endo/exonuclease/phosphatase"/>
</dbReference>
<gene>
    <name evidence="5" type="ORF">QYE76_059241</name>
</gene>
<dbReference type="Pfam" id="PF14392">
    <property type="entry name" value="zf-CCHC_4"/>
    <property type="match status" value="1"/>
</dbReference>
<dbReference type="InterPro" id="IPR044730">
    <property type="entry name" value="RNase_H-like_dom_plant"/>
</dbReference>
<dbReference type="InterPro" id="IPR001878">
    <property type="entry name" value="Znf_CCHC"/>
</dbReference>
<keyword evidence="6" id="KW-1185">Reference proteome</keyword>
<feature type="compositionally biased region" description="Low complexity" evidence="2">
    <location>
        <begin position="1835"/>
        <end position="1857"/>
    </location>
</feature>
<dbReference type="Pfam" id="PF00078">
    <property type="entry name" value="RVT_1"/>
    <property type="match status" value="1"/>
</dbReference>
<dbReference type="CDD" id="cd01650">
    <property type="entry name" value="RT_nLTR_like"/>
    <property type="match status" value="1"/>
</dbReference>
<dbReference type="InterPro" id="IPR000477">
    <property type="entry name" value="RT_dom"/>
</dbReference>
<feature type="domain" description="Reverse transcriptase" evidence="4">
    <location>
        <begin position="1121"/>
        <end position="1403"/>
    </location>
</feature>
<feature type="region of interest" description="Disordered" evidence="2">
    <location>
        <begin position="2029"/>
        <end position="2060"/>
    </location>
</feature>
<dbReference type="Pfam" id="PF04827">
    <property type="entry name" value="Plant_tran"/>
    <property type="match status" value="1"/>
</dbReference>
<dbReference type="PROSITE" id="PS50878">
    <property type="entry name" value="RT_POL"/>
    <property type="match status" value="1"/>
</dbReference>
<dbReference type="PROSITE" id="PS50158">
    <property type="entry name" value="ZF_CCHC"/>
    <property type="match status" value="1"/>
</dbReference>
<dbReference type="Pfam" id="PF13456">
    <property type="entry name" value="RVT_3"/>
    <property type="match status" value="1"/>
</dbReference>
<dbReference type="Pfam" id="PF14111">
    <property type="entry name" value="DUF4283"/>
    <property type="match status" value="1"/>
</dbReference>
<evidence type="ECO:0000259" key="4">
    <source>
        <dbReference type="PROSITE" id="PS50878"/>
    </source>
</evidence>
<feature type="compositionally biased region" description="Basic residues" evidence="2">
    <location>
        <begin position="51"/>
        <end position="61"/>
    </location>
</feature>
<evidence type="ECO:0000313" key="6">
    <source>
        <dbReference type="Proteomes" id="UP001231189"/>
    </source>
</evidence>
<dbReference type="SUPFAM" id="SSF56672">
    <property type="entry name" value="DNA/RNA polymerases"/>
    <property type="match status" value="1"/>
</dbReference>
<evidence type="ECO:0000256" key="2">
    <source>
        <dbReference type="SAM" id="MobiDB-lite"/>
    </source>
</evidence>
<dbReference type="SUPFAM" id="SSF56219">
    <property type="entry name" value="DNase I-like"/>
    <property type="match status" value="1"/>
</dbReference>
<reference evidence="5" key="1">
    <citation type="submission" date="2023-07" db="EMBL/GenBank/DDBJ databases">
        <title>A chromosome-level genome assembly of Lolium multiflorum.</title>
        <authorList>
            <person name="Chen Y."/>
            <person name="Copetti D."/>
            <person name="Kolliker R."/>
            <person name="Studer B."/>
        </authorList>
    </citation>
    <scope>NUCLEOTIDE SEQUENCE</scope>
    <source>
        <strain evidence="5">02402/16</strain>
        <tissue evidence="5">Leaf</tissue>
    </source>
</reference>
<dbReference type="Pfam" id="PF03372">
    <property type="entry name" value="Exo_endo_phos"/>
    <property type="match status" value="1"/>
</dbReference>
<dbReference type="PANTHER" id="PTHR46890">
    <property type="entry name" value="NON-LTR RETROLELEMENT REVERSE TRANSCRIPTASE-LIKE PROTEIN-RELATED"/>
    <property type="match status" value="1"/>
</dbReference>
<accession>A0AAD8PVE4</accession>
<sequence length="2362" mass="263833">MDAWHMVEKFHAEIVDSSSDDESDQSAQTLATTAASMIHEFTSNPGPQHRGSVKGRSKNLPRNRVAGQARLHKDYFHLTNPIYPEKMFRRRLMRVDVHVRWEPQEEGLMQGKTPRVSYEINGNAYDKPYYLADGIYPGATLVKTVRNPNSEKTRRFAKMQEAWKDVERGFGVLQARWAIVHHPARTWSLKTMHEVMTCCVIMHNMIVENERPDGRNENHWEFQGELVAPIPGASTWADYLHMNVELPGGLLVGADFAVDLFVWKKRDSIMSDQDGKLSEYAKQKTPAGKKPGPSDEGVDSMMGRLNLLADETEVVVMSDDEDDAGSLPEVWSLLGKVLSPGVTHIQTIRAAMRPAWGNPRGLRIRSGGDNVFVAVFANKADRDRAQAGTPWMVGNRHAPVLLQDYDPRLRPSDVRFDSMAIWVRVLNLPFEWMNDRKGLKIARLIDKKCSVDVDEFGEASGTFLRAKVAIPIAEPLRRWVTIRRDNEDVRFDLQYEKLPFYCFSCGLIGHGELECKNPADRDVSGKLPFDRNLRALEERRRRPQSFGQAAASASWNSGQERQVRKRKPDSEARAKSAQITEGKMVGLPTSGLELSLVVAGKDHIHGTVVSPGGHEEIKMLSKKHKNDQFGSQALQGSMKAIAYNCRGLGNQPAVQGLLELQKAEDPDILFLSETKLDRERMKRIKVLLGMPNMEAKDCEGRSGGLALLWKKDVIVKVNPGTSRYHIDAEVTGADGFVWRLTGIYGEPNSGEKEKTWKLLRILHGHSSLPWMCFGDFNEILFASEKQGGQTKSQACMDKFRSALEFCDLEDLGFVGDPFTWRNHSHRADSYKKERLDRAVANLGWRSHFPAYKAINGDPRHSDHRPLIVVMEPEYHCSISSGVVEQPKFEARWLEEEQCEEVVQNAWHLALLTGDPAIASAIKRVGLELHSWSKDILGDLQNRIKKAKKDLNRCRKKDISPEQVSLEQLLRYKLERLQDQKNVYWKQRAKAHWLKDGDQNTSFFHACASERRRVNMLKKLRNDDGGWVEGDEELRSFITNYYQSLFSSTAGTREAELLCNVSPVVTPDMNAYLKIPFSLDEIKDALNSMGDLKAPGPDGMPAVFYKRFWDLVGSKVQEEVLGVLNGGNIPAGWNETVIVLIPKVKNPTRLKELRPISLCNVIIKIVTKVIACRLKNVLDDIISPSQSAFVAGRLITDNILIAYETTHFMHLRKGGRDGLAAVKLDMSKAFDRVEWSFLEKIMLKLGFSPGWVRLVMRCVTSVTYRVKVDKNLSEVIVPQRGLRQGCPLSPYLFILCAEGLSALFRKAEEEGSLQGVQVCPTAPTINHLFFADDSLIFMKVNEPSAQKLLEILELYEDASGQMINKDKSAVMFSKGVSHLAKRNFQRFLQISDEAYNDRYLGLPIHLGRSKSKAFGFLIELIWKKIQGWKEKFLSRVGKEILIKAVAQAIPIYAMPCFDITKSFCDDISSMVCRYWWNNQEEERHHWLGWKCLSQPKCEGGLGFRDLHIFNMAMLARQGWRLLLNPDSLCAKVLCARYFPNGNILDAVPAPGISYTWRSILRGVALLKEGLIWRVGDGANIKMWKDPWIPSGITRKPRSLQGNSPATLVADLLNPLTGDWDEALVHDLFQAEDARAILSISICETREKLMSCTSAHSMLEDLWKCNDETQLKAVTLMWEWWNVRNKANAGSGGWGYVIRDQAGDFIAAGAGKSVHLRDALHSEAVACLAAIAGANRVGANRIIFESEASNLVNALKSNAFDRSEIGVLVKEVGAATPNPAAVLFIQPPSCPPAPATAQAGLDLRFGLVTPEIVASASKAAADRRGKSGALPEMGAPSRASAALQQADASSSPSVRLEAAAAQGQGSAACSASLPPPPPLRAGDRPCTLADLEAQRALPLARAADGRLRSIIVASKEFKEELKQLGTQDPADSWQEVRPKFWWRKFKHSSLGFRRVDQRKDASVDLFKGACFRCLSSRHFIRQCKGVLHCLECKNPGHRARDCPLRRSPTVGAASQRRPPQFAHNHLQANAAAVRMPSPRRRSASEVEPGHPSNRPGEVYSSSLSTPAMEVAATEMRRTHLAILVSDTRLNISTRSIAKALQERLRFPWEDIHVSASYPDDFLVRFAQPWQRDEALEAGIVLLRRGSLALTTWSPTARGQPKTWRFYCRLVLEGVPLNAWEDEPTIKAVIGGACELDRIERRSILKDNTAAVFVWVWCLDPDLIPKIKPHSILDRPAERRHDLPEGTPAEEGRDGPLYRILVHLDKVIDYTPLDEGSRRRGWDLPATVVVETMTEMKTGMGLLAVVTVGVAMEGTTVTAQDIAPSDATNIMSVKTAVPADHPIGVDAETLLGIVQGVLGLLSVEA</sequence>
<dbReference type="InterPro" id="IPR052343">
    <property type="entry name" value="Retrotransposon-Effector_Assoc"/>
</dbReference>
<feature type="region of interest" description="Disordered" evidence="2">
    <location>
        <begin position="40"/>
        <end position="61"/>
    </location>
</feature>
<dbReference type="InterPro" id="IPR043502">
    <property type="entry name" value="DNA/RNA_pol_sf"/>
</dbReference>
<dbReference type="InterPro" id="IPR036691">
    <property type="entry name" value="Endo/exonu/phosph_ase_sf"/>
</dbReference>
<dbReference type="GO" id="GO:0003676">
    <property type="term" value="F:nucleic acid binding"/>
    <property type="evidence" value="ECO:0007669"/>
    <property type="project" value="InterPro"/>
</dbReference>
<dbReference type="SUPFAM" id="SSF57756">
    <property type="entry name" value="Retrovirus zinc finger-like domains"/>
    <property type="match status" value="1"/>
</dbReference>
<keyword evidence="1" id="KW-0863">Zinc-finger</keyword>
<dbReference type="InterPro" id="IPR025836">
    <property type="entry name" value="Zn_knuckle_CX2CX4HX4C"/>
</dbReference>
<dbReference type="PANTHER" id="PTHR46890:SF48">
    <property type="entry name" value="RNA-DIRECTED DNA POLYMERASE"/>
    <property type="match status" value="1"/>
</dbReference>
<comment type="caution">
    <text evidence="5">The sequence shown here is derived from an EMBL/GenBank/DDBJ whole genome shotgun (WGS) entry which is preliminary data.</text>
</comment>
<dbReference type="SMART" id="SM00343">
    <property type="entry name" value="ZnF_C2HC"/>
    <property type="match status" value="3"/>
</dbReference>
<evidence type="ECO:0000313" key="5">
    <source>
        <dbReference type="EMBL" id="KAK1580663.1"/>
    </source>
</evidence>
<dbReference type="InterPro" id="IPR002156">
    <property type="entry name" value="RNaseH_domain"/>
</dbReference>
<dbReference type="GO" id="GO:0004523">
    <property type="term" value="F:RNA-DNA hybrid ribonuclease activity"/>
    <property type="evidence" value="ECO:0007669"/>
    <property type="project" value="InterPro"/>
</dbReference>
<dbReference type="Gene3D" id="4.10.60.10">
    <property type="entry name" value="Zinc finger, CCHC-type"/>
    <property type="match status" value="1"/>
</dbReference>
<dbReference type="InterPro" id="IPR025558">
    <property type="entry name" value="DUF4283"/>
</dbReference>
<dbReference type="EMBL" id="JAUUTY010000790">
    <property type="protein sequence ID" value="KAK1580663.1"/>
    <property type="molecule type" value="Genomic_DNA"/>
</dbReference>
<dbReference type="CDD" id="cd06222">
    <property type="entry name" value="RNase_H_like"/>
    <property type="match status" value="1"/>
</dbReference>
<proteinExistence type="predicted"/>
<dbReference type="Gene3D" id="3.60.10.10">
    <property type="entry name" value="Endonuclease/exonuclease/phosphatase"/>
    <property type="match status" value="1"/>
</dbReference>
<feature type="region of interest" description="Disordered" evidence="2">
    <location>
        <begin position="274"/>
        <end position="298"/>
    </location>
</feature>
<feature type="domain" description="CCHC-type" evidence="3">
    <location>
        <begin position="1987"/>
        <end position="2001"/>
    </location>
</feature>
<name>A0AAD8PVE4_LOLMU</name>
<feature type="region of interest" description="Disordered" evidence="2">
    <location>
        <begin position="1816"/>
        <end position="1857"/>
    </location>
</feature>
<protein>
    <recommendedName>
        <fullName evidence="7">Reverse transcriptase</fullName>
    </recommendedName>
</protein>
<dbReference type="Proteomes" id="UP001231189">
    <property type="component" value="Unassembled WGS sequence"/>
</dbReference>
<feature type="region of interest" description="Disordered" evidence="2">
    <location>
        <begin position="539"/>
        <end position="578"/>
    </location>
</feature>
<evidence type="ECO:0000256" key="1">
    <source>
        <dbReference type="PROSITE-ProRule" id="PRU00047"/>
    </source>
</evidence>
<keyword evidence="1" id="KW-0479">Metal-binding</keyword>
<keyword evidence="1" id="KW-0862">Zinc</keyword>
<organism evidence="5 6">
    <name type="scientific">Lolium multiflorum</name>
    <name type="common">Italian ryegrass</name>
    <name type="synonym">Lolium perenne subsp. multiflorum</name>
    <dbReference type="NCBI Taxonomy" id="4521"/>
    <lineage>
        <taxon>Eukaryota</taxon>
        <taxon>Viridiplantae</taxon>
        <taxon>Streptophyta</taxon>
        <taxon>Embryophyta</taxon>
        <taxon>Tracheophyta</taxon>
        <taxon>Spermatophyta</taxon>
        <taxon>Magnoliopsida</taxon>
        <taxon>Liliopsida</taxon>
        <taxon>Poales</taxon>
        <taxon>Poaceae</taxon>
        <taxon>BOP clade</taxon>
        <taxon>Pooideae</taxon>
        <taxon>Poodae</taxon>
        <taxon>Poeae</taxon>
        <taxon>Poeae Chloroplast Group 2 (Poeae type)</taxon>
        <taxon>Loliodinae</taxon>
        <taxon>Loliinae</taxon>
        <taxon>Lolium</taxon>
    </lineage>
</organism>
<feature type="compositionally biased region" description="Polar residues" evidence="2">
    <location>
        <begin position="545"/>
        <end position="560"/>
    </location>
</feature>
<dbReference type="InterPro" id="IPR006912">
    <property type="entry name" value="Harbinger_derived_prot"/>
</dbReference>
<evidence type="ECO:0000259" key="3">
    <source>
        <dbReference type="PROSITE" id="PS50158"/>
    </source>
</evidence>
<dbReference type="InterPro" id="IPR036875">
    <property type="entry name" value="Znf_CCHC_sf"/>
</dbReference>
<evidence type="ECO:0008006" key="7">
    <source>
        <dbReference type="Google" id="ProtNLM"/>
    </source>
</evidence>
<dbReference type="GO" id="GO:0008270">
    <property type="term" value="F:zinc ion binding"/>
    <property type="evidence" value="ECO:0007669"/>
    <property type="project" value="UniProtKB-KW"/>
</dbReference>